<feature type="compositionally biased region" description="Low complexity" evidence="4">
    <location>
        <begin position="462"/>
        <end position="478"/>
    </location>
</feature>
<feature type="compositionally biased region" description="Acidic residues" evidence="4">
    <location>
        <begin position="1528"/>
        <end position="1538"/>
    </location>
</feature>
<name>A0AAD2GSN3_9AGAR</name>
<dbReference type="SUPFAM" id="SSF54001">
    <property type="entry name" value="Cysteine proteinases"/>
    <property type="match status" value="1"/>
</dbReference>
<feature type="compositionally biased region" description="Polar residues" evidence="4">
    <location>
        <begin position="1"/>
        <end position="17"/>
    </location>
</feature>
<evidence type="ECO:0000313" key="7">
    <source>
        <dbReference type="Proteomes" id="UP001295794"/>
    </source>
</evidence>
<evidence type="ECO:0000256" key="4">
    <source>
        <dbReference type="SAM" id="MobiDB-lite"/>
    </source>
</evidence>
<feature type="region of interest" description="Disordered" evidence="4">
    <location>
        <begin position="1"/>
        <end position="22"/>
    </location>
</feature>
<dbReference type="GO" id="GO:0006508">
    <property type="term" value="P:proteolysis"/>
    <property type="evidence" value="ECO:0007669"/>
    <property type="project" value="UniProtKB-KW"/>
</dbReference>
<proteinExistence type="inferred from homology"/>
<comment type="caution">
    <text evidence="6">The sequence shown here is derived from an EMBL/GenBank/DDBJ whole genome shotgun (WGS) entry which is preliminary data.</text>
</comment>
<dbReference type="InterPro" id="IPR038765">
    <property type="entry name" value="Papain-like_cys_pep_sf"/>
</dbReference>
<evidence type="ECO:0000256" key="2">
    <source>
        <dbReference type="ARBA" id="ARBA00022670"/>
    </source>
</evidence>
<feature type="compositionally biased region" description="Pro residues" evidence="4">
    <location>
        <begin position="500"/>
        <end position="511"/>
    </location>
</feature>
<comment type="similarity">
    <text evidence="1">Belongs to the peptidase C48 family.</text>
</comment>
<protein>
    <recommendedName>
        <fullName evidence="5">Ubiquitin-like protease family profile domain-containing protein</fullName>
    </recommendedName>
</protein>
<dbReference type="Pfam" id="PF02902">
    <property type="entry name" value="Peptidase_C48"/>
    <property type="match status" value="1"/>
</dbReference>
<feature type="region of interest" description="Disordered" evidence="4">
    <location>
        <begin position="1506"/>
        <end position="1548"/>
    </location>
</feature>
<dbReference type="PROSITE" id="PS50600">
    <property type="entry name" value="ULP_PROTEASE"/>
    <property type="match status" value="1"/>
</dbReference>
<dbReference type="Gene3D" id="3.40.395.10">
    <property type="entry name" value="Adenoviral Proteinase, Chain A"/>
    <property type="match status" value="1"/>
</dbReference>
<keyword evidence="3" id="KW-0378">Hydrolase</keyword>
<evidence type="ECO:0000313" key="6">
    <source>
        <dbReference type="EMBL" id="CAK5262410.1"/>
    </source>
</evidence>
<accession>A0AAD2GSN3</accession>
<feature type="compositionally biased region" description="Basic residues" evidence="4">
    <location>
        <begin position="1942"/>
        <end position="1956"/>
    </location>
</feature>
<feature type="region of interest" description="Disordered" evidence="4">
    <location>
        <begin position="1904"/>
        <end position="1956"/>
    </location>
</feature>
<dbReference type="InterPro" id="IPR003653">
    <property type="entry name" value="Peptidase_C48_C"/>
</dbReference>
<sequence length="1956" mass="217611">MSESSAFVRENGQNKQENAPPHCRDKDLFAVFFADSLPMHAAIEKDVSGYVTAFDPSCWINCGRIYKDVPPNVAAACVAARALPDAYAILPPDCSVRQLLAQRMPHVLSPAIAARTTWLLRELPNCGHEQVTGLASIPPLSVVRTLQNAFGQSWFDGYKSVQDPVEKSRYLPLYAISAFWEMHELLDAKAKWQRSYDWMPVNDRALLGHVGWNTQHAGAPEGQLDWTRLLSKDGWISGLIIDEMIYVIVQKQKEGSYEPETCVLDLSFQRNINAFADPTHRGKHKHIRQLAEKIKNGDISRVLCPLHLNGNHWIAFEIDFKRSQLLFGDSLNSRSGPTQFAANVRQWIWAQISETFPNLPLQTMLHGTQDGFNDCGIYTADTIEHALFSSPLLLDPVDCPRARVTWFKRFVHSRDASVLPLPSETAQTELLADSSELEWENAPVTAIPPPDQVRTSITLIDLLNPPSSPGNPSLSHGNDPVAQDHNTASDTVPKSEPDPIIVPPCKPPPLSISPVKTKHSKPAQPATVSDESDGYLTDDCRASQRPRKPKTQPRAAKQTEKERINILLQDKHTVKQGGKLKGTAHTVYCRCRPNTPIVLDKVKTYALAHWISHQKRCELVTGQKKGTRVGGVQSKTVKSVNPQAGSLLSFVTVKKRAAVRDTDANVNNTKLVTVKAADHRLDVTFFTPLSTDAPLPAPVPLHPLRQQECIGLCGPGHREYAFQMGDNTAAGLDAKEWNRLARELFPYKQWDGHDPDSGAETSDLVAGKEDHVPAPVAPGRERMGSFEDLTKRALSGIDVTTNRHPARSAWTQYEVGRLHQACVAASRWRVSGTAGAVFSKRCTGATWNRDGVCSECVEISKAEGLKRGVRKALKTAALPPAEFANAIERRLKYTPVTRSDHTAATTELNLKSRAVVKILTAKAQYGDAGVFLTLYQQAQRGELAKRETFIAMAGHMSDRTRREQDPTGKLIHGIRYPPLVLNYCTLMRSYGHRSGAQYDLFSTFSGGPSKRQLRRNAAKYPVTLRTSELCRENLDSVVAYSKLIGYTGPWIAAGDGTKLRPVLSVSAEFSDKGSAHVVGSTLPLKDVQFSSSEEQSQVTDAIEKAEAIATQVWVLALKIPLPNMPVFPVAFVPNKGDMTAGDVHGIYVQLRSLCAEAGIKLLATGSDGAKAEVNAQQMLMNEDTPKRLSCTNKKYGIFLSCPVHNDTGPLISNTDPDHALKTTRNNLLTGTHLLILGGLYICHSVLMTLLSLKGTVLYRKDIFNTDKQDDGAARRMFTASLLRILVNEEGDLVKMSLGGLFMFLFVFGELFDAWTQRKMTHIQRLVCVFRARHFMNIWRISVFSASDRYPNFFPPQQSFIADSSFQILIRLCDQFVLLLLAHLEYYPDVPFMPWHHGTHYLEHFYGIAWSFVPEFSQGQLVEMYKHICIRQHILSTGQYTTKKEKDSNNGYTFDYVDANMTTAEIKMLKEIPSREQIDEACAVAWHEAAEIARQLGNMPIPSLPLSSSSLHPHFRTAPGPEHGSTSEESLDEEEEDDGGLGSIIESPIAQPNSTDCIRIPFTTPSSKPTHNVNSLNNITEADAQGLAAHHVLTEDYLGELASQSQAVLDTIHDDLESHPESKKTMSGRMLIANLLNPLPFSAESPEHSVDVPSFLPSNGVVSRKDMLNERLRHSFDTRVHSEATRKPQINEKYLDGKFSLNHAMHQLKETIENSDRLRKDTEFHKGRYRRWIASGSAETWDVGRALKAIFTGTIDVPNIDCRGVSMPDSRLLLGSLVMMRSPDGVYLGEVLAIYRYGSVSGKHESFPEAETTQGLSYLSLKVYNPIPASGQRNIFEHIAAEEGATRPALPLFTHAYASDLIYNLKDARLTSHGDEAGTYSLSAGDNVFERWRYLAQWEHQEKMKLKESGGARQKKRKRDVEGDISSKSKAKKKKTSPTPRKQPQRPRKAPTARKRR</sequence>
<dbReference type="Proteomes" id="UP001295794">
    <property type="component" value="Unassembled WGS sequence"/>
</dbReference>
<dbReference type="EMBL" id="CAVNYO010000014">
    <property type="protein sequence ID" value="CAK5262410.1"/>
    <property type="molecule type" value="Genomic_DNA"/>
</dbReference>
<feature type="domain" description="Ubiquitin-like protease family profile" evidence="5">
    <location>
        <begin position="219"/>
        <end position="386"/>
    </location>
</feature>
<evidence type="ECO:0000256" key="1">
    <source>
        <dbReference type="ARBA" id="ARBA00005234"/>
    </source>
</evidence>
<feature type="region of interest" description="Disordered" evidence="4">
    <location>
        <begin position="461"/>
        <end position="561"/>
    </location>
</feature>
<keyword evidence="7" id="KW-1185">Reference proteome</keyword>
<dbReference type="GO" id="GO:0008234">
    <property type="term" value="F:cysteine-type peptidase activity"/>
    <property type="evidence" value="ECO:0007669"/>
    <property type="project" value="InterPro"/>
</dbReference>
<dbReference type="GO" id="GO:0019783">
    <property type="term" value="F:ubiquitin-like protein peptidase activity"/>
    <property type="evidence" value="ECO:0007669"/>
    <property type="project" value="UniProtKB-ARBA"/>
</dbReference>
<gene>
    <name evidence="6" type="ORF">MYCIT1_LOCUS1091</name>
</gene>
<keyword evidence="2" id="KW-0645">Protease</keyword>
<organism evidence="6 7">
    <name type="scientific">Mycena citricolor</name>
    <dbReference type="NCBI Taxonomy" id="2018698"/>
    <lineage>
        <taxon>Eukaryota</taxon>
        <taxon>Fungi</taxon>
        <taxon>Dikarya</taxon>
        <taxon>Basidiomycota</taxon>
        <taxon>Agaricomycotina</taxon>
        <taxon>Agaricomycetes</taxon>
        <taxon>Agaricomycetidae</taxon>
        <taxon>Agaricales</taxon>
        <taxon>Marasmiineae</taxon>
        <taxon>Mycenaceae</taxon>
        <taxon>Mycena</taxon>
    </lineage>
</organism>
<evidence type="ECO:0000259" key="5">
    <source>
        <dbReference type="PROSITE" id="PS50600"/>
    </source>
</evidence>
<evidence type="ECO:0000256" key="3">
    <source>
        <dbReference type="ARBA" id="ARBA00022801"/>
    </source>
</evidence>
<reference evidence="6" key="1">
    <citation type="submission" date="2023-11" db="EMBL/GenBank/DDBJ databases">
        <authorList>
            <person name="De Vega J J."/>
            <person name="De Vega J J."/>
        </authorList>
    </citation>
    <scope>NUCLEOTIDE SEQUENCE</scope>
</reference>